<reference evidence="9 10" key="1">
    <citation type="submission" date="2021-03" db="EMBL/GenBank/DDBJ databases">
        <title>Genomic Encyclopedia of Type Strains, Phase IV (KMG-IV): sequencing the most valuable type-strain genomes for metagenomic binning, comparative biology and taxonomic classification.</title>
        <authorList>
            <person name="Goeker M."/>
        </authorList>
    </citation>
    <scope>NUCLEOTIDE SEQUENCE [LARGE SCALE GENOMIC DNA]</scope>
    <source>
        <strain evidence="9 10">DSM 6139</strain>
    </source>
</reference>
<evidence type="ECO:0000313" key="10">
    <source>
        <dbReference type="Proteomes" id="UP001519271"/>
    </source>
</evidence>
<feature type="domain" description="DNA replication/recombination mediator RecO N-terminal" evidence="8">
    <location>
        <begin position="1"/>
        <end position="78"/>
    </location>
</feature>
<dbReference type="HAMAP" id="MF_00201">
    <property type="entry name" value="RecO"/>
    <property type="match status" value="1"/>
</dbReference>
<evidence type="ECO:0000259" key="8">
    <source>
        <dbReference type="Pfam" id="PF11967"/>
    </source>
</evidence>
<dbReference type="InterPro" id="IPR022572">
    <property type="entry name" value="DNA_rep/recomb_RecO_N"/>
</dbReference>
<dbReference type="InterPro" id="IPR042242">
    <property type="entry name" value="RecO_C"/>
</dbReference>
<dbReference type="NCBIfam" id="TIGR00613">
    <property type="entry name" value="reco"/>
    <property type="match status" value="1"/>
</dbReference>
<keyword evidence="3 7" id="KW-0227">DNA damage</keyword>
<dbReference type="SUPFAM" id="SSF57863">
    <property type="entry name" value="ArfGap/RecO-like zinc finger"/>
    <property type="match status" value="1"/>
</dbReference>
<evidence type="ECO:0000256" key="7">
    <source>
        <dbReference type="HAMAP-Rule" id="MF_00201"/>
    </source>
</evidence>
<dbReference type="Proteomes" id="UP001519271">
    <property type="component" value="Unassembled WGS sequence"/>
</dbReference>
<keyword evidence="4 7" id="KW-0233">DNA recombination</keyword>
<dbReference type="EMBL" id="JAGGKC010000003">
    <property type="protein sequence ID" value="MBP1918082.1"/>
    <property type="molecule type" value="Genomic_DNA"/>
</dbReference>
<dbReference type="InterPro" id="IPR012340">
    <property type="entry name" value="NA-bd_OB-fold"/>
</dbReference>
<evidence type="ECO:0000256" key="1">
    <source>
        <dbReference type="ARBA" id="ARBA00007452"/>
    </source>
</evidence>
<keyword evidence="10" id="KW-1185">Reference proteome</keyword>
<protein>
    <recommendedName>
        <fullName evidence="2 7">DNA repair protein RecO</fullName>
    </recommendedName>
    <alternativeName>
        <fullName evidence="6 7">Recombination protein O</fullName>
    </alternativeName>
</protein>
<dbReference type="SUPFAM" id="SSF50249">
    <property type="entry name" value="Nucleic acid-binding proteins"/>
    <property type="match status" value="1"/>
</dbReference>
<dbReference type="PANTHER" id="PTHR33991">
    <property type="entry name" value="DNA REPAIR PROTEIN RECO"/>
    <property type="match status" value="1"/>
</dbReference>
<dbReference type="RefSeq" id="WP_209458327.1">
    <property type="nucleotide sequence ID" value="NZ_JAGGKC010000003.1"/>
</dbReference>
<comment type="caution">
    <text evidence="9">The sequence shown here is derived from an EMBL/GenBank/DDBJ whole genome shotgun (WGS) entry which is preliminary data.</text>
</comment>
<evidence type="ECO:0000256" key="6">
    <source>
        <dbReference type="ARBA" id="ARBA00033409"/>
    </source>
</evidence>
<dbReference type="InterPro" id="IPR003717">
    <property type="entry name" value="RecO"/>
</dbReference>
<organism evidence="9 10">
    <name type="scientific">Youngiibacter multivorans</name>
    <dbReference type="NCBI Taxonomy" id="937251"/>
    <lineage>
        <taxon>Bacteria</taxon>
        <taxon>Bacillati</taxon>
        <taxon>Bacillota</taxon>
        <taxon>Clostridia</taxon>
        <taxon>Eubacteriales</taxon>
        <taxon>Clostridiaceae</taxon>
        <taxon>Youngiibacter</taxon>
    </lineage>
</organism>
<dbReference type="Pfam" id="PF11967">
    <property type="entry name" value="RecO_N"/>
    <property type="match status" value="1"/>
</dbReference>
<dbReference type="Gene3D" id="2.40.50.140">
    <property type="entry name" value="Nucleic acid-binding proteins"/>
    <property type="match status" value="1"/>
</dbReference>
<evidence type="ECO:0000256" key="3">
    <source>
        <dbReference type="ARBA" id="ARBA00022763"/>
    </source>
</evidence>
<dbReference type="Gene3D" id="1.20.1440.120">
    <property type="entry name" value="Recombination protein O, C-terminal domain"/>
    <property type="match status" value="1"/>
</dbReference>
<dbReference type="PANTHER" id="PTHR33991:SF1">
    <property type="entry name" value="DNA REPAIR PROTEIN RECO"/>
    <property type="match status" value="1"/>
</dbReference>
<accession>A0ABS4G0M0</accession>
<evidence type="ECO:0000256" key="4">
    <source>
        <dbReference type="ARBA" id="ARBA00023172"/>
    </source>
</evidence>
<comment type="similarity">
    <text evidence="1 7">Belongs to the RecO family.</text>
</comment>
<name>A0ABS4G0M0_9CLOT</name>
<dbReference type="InterPro" id="IPR037278">
    <property type="entry name" value="ARFGAP/RecO"/>
</dbReference>
<evidence type="ECO:0000256" key="5">
    <source>
        <dbReference type="ARBA" id="ARBA00023204"/>
    </source>
</evidence>
<keyword evidence="5 7" id="KW-0234">DNA repair</keyword>
<dbReference type="Pfam" id="PF02565">
    <property type="entry name" value="RecO_C"/>
    <property type="match status" value="1"/>
</dbReference>
<evidence type="ECO:0000313" key="9">
    <source>
        <dbReference type="EMBL" id="MBP1918082.1"/>
    </source>
</evidence>
<gene>
    <name evidence="7" type="primary">recO</name>
    <name evidence="9" type="ORF">J2Z34_000553</name>
</gene>
<comment type="function">
    <text evidence="7">Involved in DNA repair and RecF pathway recombination.</text>
</comment>
<proteinExistence type="inferred from homology"/>
<sequence length="214" mass="24371">MQEKVKGIVLKTMDFKEKDKLMWIFTEELGKVSVLCKGVRNQKSRMQSLAMPLLLGEFMLYKGKSMHTLNEGSVITTFKGLKEDLVLLTYGSYFLELCDIVSMDSEPDRELYRDLITALYILESKALEPEYVARAFELKVIRSSGVSADDGMSQVRISQGARKACEFLQRTDLQKIHVLSVSKDVVDEIGELTSFIISASFQRQPKSLMMLKYL</sequence>
<evidence type="ECO:0000256" key="2">
    <source>
        <dbReference type="ARBA" id="ARBA00021310"/>
    </source>
</evidence>